<dbReference type="AlphaFoldDB" id="A0A378U386"/>
<dbReference type="GO" id="GO:0010181">
    <property type="term" value="F:FMN binding"/>
    <property type="evidence" value="ECO:0007669"/>
    <property type="project" value="TreeGrafter"/>
</dbReference>
<sequence length="182" mass="20249">MKTLIIAAHPHIAQSVVNKRWLDELAKHPDRFTVHRLYTAYPDGKIDIAREQALVEAHGGIVFQFPVYWFNCPPLLKQWFDDVLTYGWAYGSAGRAFAGRKTGIAVSLGAPAEDYRPNGAVGYGLDDVLRPFELTARYCNADWQPPFAFHTIDSNAGYDEAAERLVAQSAAGYLAHLDGYFG</sequence>
<dbReference type="EMBL" id="UGQW01000002">
    <property type="protein sequence ID" value="STZ68633.1"/>
    <property type="molecule type" value="Genomic_DNA"/>
</dbReference>
<dbReference type="SUPFAM" id="SSF52218">
    <property type="entry name" value="Flavoproteins"/>
    <property type="match status" value="1"/>
</dbReference>
<dbReference type="InterPro" id="IPR029039">
    <property type="entry name" value="Flavoprotein-like_sf"/>
</dbReference>
<dbReference type="GeneID" id="93353146"/>
<organism evidence="3 4">
    <name type="scientific">Neisseria elongata</name>
    <dbReference type="NCBI Taxonomy" id="495"/>
    <lineage>
        <taxon>Bacteria</taxon>
        <taxon>Pseudomonadati</taxon>
        <taxon>Pseudomonadota</taxon>
        <taxon>Betaproteobacteria</taxon>
        <taxon>Neisseriales</taxon>
        <taxon>Neisseriaceae</taxon>
        <taxon>Neisseria</taxon>
    </lineage>
</organism>
<evidence type="ECO:0000259" key="2">
    <source>
        <dbReference type="Pfam" id="PF02525"/>
    </source>
</evidence>
<evidence type="ECO:0000313" key="3">
    <source>
        <dbReference type="EMBL" id="STZ68633.1"/>
    </source>
</evidence>
<dbReference type="InterPro" id="IPR046980">
    <property type="entry name" value="KefG/KefF"/>
</dbReference>
<keyword evidence="1 3" id="KW-0560">Oxidoreductase</keyword>
<evidence type="ECO:0000313" key="4">
    <source>
        <dbReference type="Proteomes" id="UP000254927"/>
    </source>
</evidence>
<dbReference type="Gene3D" id="3.40.50.360">
    <property type="match status" value="1"/>
</dbReference>
<dbReference type="GO" id="GO:0003955">
    <property type="term" value="F:NAD(P)H dehydrogenase (quinone) activity"/>
    <property type="evidence" value="ECO:0007669"/>
    <property type="project" value="TreeGrafter"/>
</dbReference>
<dbReference type="GO" id="GO:0009055">
    <property type="term" value="F:electron transfer activity"/>
    <property type="evidence" value="ECO:0007669"/>
    <property type="project" value="TreeGrafter"/>
</dbReference>
<proteinExistence type="predicted"/>
<name>A0A378U386_NEIEL</name>
<feature type="domain" description="Flavodoxin-like fold" evidence="2">
    <location>
        <begin position="1"/>
        <end position="166"/>
    </location>
</feature>
<accession>A0A378U386</accession>
<dbReference type="Proteomes" id="UP000254927">
    <property type="component" value="Unassembled WGS sequence"/>
</dbReference>
<dbReference type="InterPro" id="IPR003680">
    <property type="entry name" value="Flavodoxin_fold"/>
</dbReference>
<dbReference type="PANTHER" id="PTHR47307">
    <property type="entry name" value="GLUTATHIONE-REGULATED POTASSIUM-EFFLUX SYSTEM ANCILLARY PROTEIN KEFG"/>
    <property type="match status" value="1"/>
</dbReference>
<dbReference type="RefSeq" id="WP_074897111.1">
    <property type="nucleotide sequence ID" value="NZ_CP031252.1"/>
</dbReference>
<protein>
    <submittedName>
        <fullName evidence="3">General stress protein 14</fullName>
        <ecNumber evidence="3">1.6.99.-</ecNumber>
    </submittedName>
</protein>
<dbReference type="PANTHER" id="PTHR47307:SF1">
    <property type="entry name" value="GLUTATHIONE-REGULATED POTASSIUM-EFFLUX SYSTEM ANCILLARY PROTEIN KEFG"/>
    <property type="match status" value="1"/>
</dbReference>
<reference evidence="3 4" key="1">
    <citation type="submission" date="2018-06" db="EMBL/GenBank/DDBJ databases">
        <authorList>
            <consortium name="Pathogen Informatics"/>
            <person name="Doyle S."/>
        </authorList>
    </citation>
    <scope>NUCLEOTIDE SEQUENCE [LARGE SCALE GENOMIC DNA]</scope>
    <source>
        <strain evidence="3 4">NCTC10660</strain>
    </source>
</reference>
<gene>
    <name evidence="3" type="primary">ywrO</name>
    <name evidence="3" type="ORF">NCTC10660_02160</name>
</gene>
<dbReference type="Pfam" id="PF02525">
    <property type="entry name" value="Flavodoxin_2"/>
    <property type="match status" value="1"/>
</dbReference>
<dbReference type="EC" id="1.6.99.-" evidence="3"/>
<evidence type="ECO:0000256" key="1">
    <source>
        <dbReference type="ARBA" id="ARBA00023002"/>
    </source>
</evidence>